<dbReference type="AlphaFoldDB" id="A0A0W1R399"/>
<keyword evidence="2" id="KW-0808">Transferase</keyword>
<evidence type="ECO:0000256" key="1">
    <source>
        <dbReference type="RuleBase" id="RU004508"/>
    </source>
</evidence>
<dbReference type="Proteomes" id="UP000054387">
    <property type="component" value="Unassembled WGS sequence"/>
</dbReference>
<keyword evidence="2" id="KW-0032">Aminotransferase</keyword>
<proteinExistence type="inferred from homology"/>
<protein>
    <submittedName>
        <fullName evidence="2">Aminotransferase DegT</fullName>
    </submittedName>
</protein>
<name>A0A0W1R399_9EURY</name>
<dbReference type="OrthoDB" id="10355at2157"/>
<sequence>MIPIASPELGPEEQQRVADVIESGYLADGPEVRAFEEEFATYCDADHGVATSNGTTALHAAFEALDIGPGDRVATTPFSFIASANAIRLTGAEPVFLDIDPKTYNLDPDELEAALRDGEQIDAVLAVHLYGLPAEMPRFVELAEEYDFALVEDAAQAHGAKIDGQPVGSFGDAACFSFYPTKNMTTGEGGMVVTNHRDVAEGVAEYINHGRSNAYGGSSSYEHVSVGHNFRLTSLGAAIGRAQLEKLPRFVEARQRHAGKLNELLEDSSVTTPYTPDGYEHSFHQYTVRTDDRDGLQETLDEHGVGSGIYYPVPIHQQKPYADLGHTAPNAEVAATEALSLPVHPALSADDLEVIADAVLAHGEEVMA</sequence>
<gene>
    <name evidence="2" type="ORF">AUR64_01975</name>
</gene>
<dbReference type="PANTHER" id="PTHR30244">
    <property type="entry name" value="TRANSAMINASE"/>
    <property type="match status" value="1"/>
</dbReference>
<organism evidence="2 3">
    <name type="scientific">Haloprofundus marisrubri</name>
    <dbReference type="NCBI Taxonomy" id="1514971"/>
    <lineage>
        <taxon>Archaea</taxon>
        <taxon>Methanobacteriati</taxon>
        <taxon>Methanobacteriota</taxon>
        <taxon>Stenosarchaea group</taxon>
        <taxon>Halobacteria</taxon>
        <taxon>Halobacteriales</taxon>
        <taxon>Haloferacaceae</taxon>
        <taxon>Haloprofundus</taxon>
    </lineage>
</organism>
<dbReference type="InterPro" id="IPR015421">
    <property type="entry name" value="PyrdxlP-dep_Trfase_major"/>
</dbReference>
<dbReference type="CDD" id="cd00616">
    <property type="entry name" value="AHBA_syn"/>
    <property type="match status" value="1"/>
</dbReference>
<reference evidence="2 3" key="1">
    <citation type="submission" date="2015-12" db="EMBL/GenBank/DDBJ databases">
        <title>Haloprofundus marisrubri gen. nov., sp. nov., an extremely halophilic archaeon isolated from the Discovery deep brine-seawater interface in the Red Sea.</title>
        <authorList>
            <person name="Zhang G."/>
            <person name="Stingl U."/>
            <person name="Rashid M."/>
        </authorList>
    </citation>
    <scope>NUCLEOTIDE SEQUENCE [LARGE SCALE GENOMIC DNA]</scope>
    <source>
        <strain evidence="2 3">SB9</strain>
    </source>
</reference>
<comment type="similarity">
    <text evidence="1">Belongs to the DegT/DnrJ/EryC1 family.</text>
</comment>
<keyword evidence="1" id="KW-0663">Pyridoxal phosphate</keyword>
<comment type="caution">
    <text evidence="2">The sequence shown here is derived from an EMBL/GenBank/DDBJ whole genome shotgun (WGS) entry which is preliminary data.</text>
</comment>
<dbReference type="InterPro" id="IPR015422">
    <property type="entry name" value="PyrdxlP-dep_Trfase_small"/>
</dbReference>
<dbReference type="GO" id="GO:0000271">
    <property type="term" value="P:polysaccharide biosynthetic process"/>
    <property type="evidence" value="ECO:0007669"/>
    <property type="project" value="TreeGrafter"/>
</dbReference>
<dbReference type="Pfam" id="PF01041">
    <property type="entry name" value="DegT_DnrJ_EryC1"/>
    <property type="match status" value="1"/>
</dbReference>
<dbReference type="Gene3D" id="3.40.640.10">
    <property type="entry name" value="Type I PLP-dependent aspartate aminotransferase-like (Major domain)"/>
    <property type="match status" value="1"/>
</dbReference>
<dbReference type="InterPro" id="IPR015424">
    <property type="entry name" value="PyrdxlP-dep_Trfase"/>
</dbReference>
<keyword evidence="3" id="KW-1185">Reference proteome</keyword>
<dbReference type="PANTHER" id="PTHR30244:SF34">
    <property type="entry name" value="DTDP-4-AMINO-4,6-DIDEOXYGALACTOSE TRANSAMINASE"/>
    <property type="match status" value="1"/>
</dbReference>
<dbReference type="STRING" id="1514971.AUR64_01975"/>
<dbReference type="Gene3D" id="3.90.1150.10">
    <property type="entry name" value="Aspartate Aminotransferase, domain 1"/>
    <property type="match status" value="1"/>
</dbReference>
<dbReference type="EMBL" id="LOPU01000038">
    <property type="protein sequence ID" value="KTG07821.1"/>
    <property type="molecule type" value="Genomic_DNA"/>
</dbReference>
<accession>A0A0W1R399</accession>
<dbReference type="RefSeq" id="WP_058583462.1">
    <property type="nucleotide sequence ID" value="NZ_LOPU01000038.1"/>
</dbReference>
<dbReference type="GO" id="GO:0008483">
    <property type="term" value="F:transaminase activity"/>
    <property type="evidence" value="ECO:0007669"/>
    <property type="project" value="UniProtKB-KW"/>
</dbReference>
<dbReference type="GO" id="GO:0030170">
    <property type="term" value="F:pyridoxal phosphate binding"/>
    <property type="evidence" value="ECO:0007669"/>
    <property type="project" value="TreeGrafter"/>
</dbReference>
<evidence type="ECO:0000313" key="3">
    <source>
        <dbReference type="Proteomes" id="UP000054387"/>
    </source>
</evidence>
<dbReference type="InterPro" id="IPR000653">
    <property type="entry name" value="DegT/StrS_aminotransferase"/>
</dbReference>
<dbReference type="PIRSF" id="PIRSF000390">
    <property type="entry name" value="PLP_StrS"/>
    <property type="match status" value="1"/>
</dbReference>
<dbReference type="SUPFAM" id="SSF53383">
    <property type="entry name" value="PLP-dependent transferases"/>
    <property type="match status" value="1"/>
</dbReference>
<evidence type="ECO:0000313" key="2">
    <source>
        <dbReference type="EMBL" id="KTG07821.1"/>
    </source>
</evidence>